<reference evidence="2" key="2">
    <citation type="submission" date="2020-09" db="EMBL/GenBank/DDBJ databases">
        <authorList>
            <person name="Sun Q."/>
            <person name="Ohkuma M."/>
        </authorList>
    </citation>
    <scope>NUCLEOTIDE SEQUENCE</scope>
    <source>
        <strain evidence="2">JCM 4637</strain>
    </source>
</reference>
<evidence type="ECO:0000256" key="1">
    <source>
        <dbReference type="SAM" id="MobiDB-lite"/>
    </source>
</evidence>
<organism evidence="2 3">
    <name type="scientific">Streptomyces finlayi</name>
    <dbReference type="NCBI Taxonomy" id="67296"/>
    <lineage>
        <taxon>Bacteria</taxon>
        <taxon>Bacillati</taxon>
        <taxon>Actinomycetota</taxon>
        <taxon>Actinomycetes</taxon>
        <taxon>Kitasatosporales</taxon>
        <taxon>Streptomycetaceae</taxon>
        <taxon>Streptomyces</taxon>
    </lineage>
</organism>
<reference evidence="2" key="1">
    <citation type="journal article" date="2014" name="Int. J. Syst. Evol. Microbiol.">
        <title>Complete genome sequence of Corynebacterium casei LMG S-19264T (=DSM 44701T), isolated from a smear-ripened cheese.</title>
        <authorList>
            <consortium name="US DOE Joint Genome Institute (JGI-PGF)"/>
            <person name="Walter F."/>
            <person name="Albersmeier A."/>
            <person name="Kalinowski J."/>
            <person name="Ruckert C."/>
        </authorList>
    </citation>
    <scope>NUCLEOTIDE SEQUENCE</scope>
    <source>
        <strain evidence="2">JCM 4637</strain>
    </source>
</reference>
<evidence type="ECO:0000313" key="2">
    <source>
        <dbReference type="EMBL" id="GHD19985.1"/>
    </source>
</evidence>
<feature type="region of interest" description="Disordered" evidence="1">
    <location>
        <begin position="71"/>
        <end position="104"/>
    </location>
</feature>
<sequence>MNPLGFERRFEARKEIWAEVTGLTAEQIHELYVAAGGLENWEDQPGPLSTEERLATVRRAELRRIWSTMSVGSGGTYSPESDPEVHRWHGAQQGRQERESNAAAGWDSGPVRYRIVAECAAPERPGDSLVTHYVSGRSVEEAVAEARGVLGRPDGVYGEPGVYRVVEVVEEGPFSGPRQQEVARRRYLTAIVEAAKSTVQGRELEDPDADLLRRLDDFFTRALVSPGPRGGGVQPRAHQAAFGWSSEPPGIEHASEPGRALAVFLLAYLDHHGLSVTSQKVER</sequence>
<evidence type="ECO:0000313" key="3">
    <source>
        <dbReference type="Proteomes" id="UP000638353"/>
    </source>
</evidence>
<comment type="caution">
    <text evidence="2">The sequence shown here is derived from an EMBL/GenBank/DDBJ whole genome shotgun (WGS) entry which is preliminary data.</text>
</comment>
<dbReference type="Proteomes" id="UP000638353">
    <property type="component" value="Unassembled WGS sequence"/>
</dbReference>
<dbReference type="EMBL" id="BMVC01000037">
    <property type="protein sequence ID" value="GHD19985.1"/>
    <property type="molecule type" value="Genomic_DNA"/>
</dbReference>
<accession>A0A918X9K9</accession>
<proteinExistence type="predicted"/>
<name>A0A918X9K9_9ACTN</name>
<dbReference type="AlphaFoldDB" id="A0A918X9K9"/>
<gene>
    <name evidence="2" type="ORF">GCM10010334_84100</name>
</gene>
<protein>
    <submittedName>
        <fullName evidence="2">Uncharacterized protein</fullName>
    </submittedName>
</protein>